<dbReference type="PIRSF" id="PIRSF032064">
    <property type="entry name" value="UCP032064"/>
    <property type="match status" value="1"/>
</dbReference>
<dbReference type="Pfam" id="PF05258">
    <property type="entry name" value="DciA"/>
    <property type="match status" value="1"/>
</dbReference>
<dbReference type="OrthoDB" id="7160947at2"/>
<dbReference type="AlphaFoldDB" id="A0A845MKK7"/>
<evidence type="ECO:0000313" key="1">
    <source>
        <dbReference type="EMBL" id="MZR23464.1"/>
    </source>
</evidence>
<keyword evidence="2" id="KW-1185">Reference proteome</keyword>
<dbReference type="EMBL" id="WTVA01000015">
    <property type="protein sequence ID" value="MZR23464.1"/>
    <property type="molecule type" value="Genomic_DNA"/>
</dbReference>
<reference evidence="1 2" key="1">
    <citation type="journal article" date="2014" name="Int. J. Syst. Evol. Microbiol.">
        <title>Sneathiella chungangensis sp. nov., isolated from a marine sand, and emended description of the genus Sneathiella.</title>
        <authorList>
            <person name="Siamphan C."/>
            <person name="Kim H."/>
            <person name="Lee J.S."/>
            <person name="Kim W."/>
        </authorList>
    </citation>
    <scope>NUCLEOTIDE SEQUENCE [LARGE SCALE GENOMIC DNA]</scope>
    <source>
        <strain evidence="1 2">KCTC 32476</strain>
    </source>
</reference>
<dbReference type="InterPro" id="IPR007922">
    <property type="entry name" value="DciA-like"/>
</dbReference>
<accession>A0A845MKK7</accession>
<protein>
    <submittedName>
        <fullName evidence="1">DUF721 domain-containing protein</fullName>
    </submittedName>
</protein>
<organism evidence="1 2">
    <name type="scientific">Sneathiella chungangensis</name>
    <dbReference type="NCBI Taxonomy" id="1418234"/>
    <lineage>
        <taxon>Bacteria</taxon>
        <taxon>Pseudomonadati</taxon>
        <taxon>Pseudomonadota</taxon>
        <taxon>Alphaproteobacteria</taxon>
        <taxon>Sneathiellales</taxon>
        <taxon>Sneathiellaceae</taxon>
        <taxon>Sneathiella</taxon>
    </lineage>
</organism>
<dbReference type="Proteomes" id="UP000445696">
    <property type="component" value="Unassembled WGS sequence"/>
</dbReference>
<proteinExistence type="predicted"/>
<gene>
    <name evidence="1" type="ORF">GQF03_14090</name>
</gene>
<dbReference type="InterPro" id="IPR010593">
    <property type="entry name" value="DUF1159"/>
</dbReference>
<comment type="caution">
    <text evidence="1">The sequence shown here is derived from an EMBL/GenBank/DDBJ whole genome shotgun (WGS) entry which is preliminary data.</text>
</comment>
<sequence length="200" mass="22344">MTALDQSYWRYVMINSVVMGNGSFTARQRNKVRQTKTQSGLRSIAGLVGKNARAALVRRGFAQADILSHWPSIVGPNLSNFSSPEKLSYARQSNKDATLRIRVAPGWAPEFQHFEPLIIDRINSFFGYHAVARLQLIQAPVKKPEIIEKVPPAPLSPTQKEWIESTVATVTDDMLRKRLEAVAASMLSARNQSKAAKDKR</sequence>
<evidence type="ECO:0000313" key="2">
    <source>
        <dbReference type="Proteomes" id="UP000445696"/>
    </source>
</evidence>
<dbReference type="RefSeq" id="WP_161339933.1">
    <property type="nucleotide sequence ID" value="NZ_JBHSDG010000003.1"/>
</dbReference>
<name>A0A845MKK7_9PROT</name>